<evidence type="ECO:0000256" key="2">
    <source>
        <dbReference type="ARBA" id="ARBA00022692"/>
    </source>
</evidence>
<dbReference type="RefSeq" id="WP_011194434.1">
    <property type="nucleotide sequence ID" value="NC_006177.1"/>
</dbReference>
<feature type="transmembrane region" description="Helical" evidence="5">
    <location>
        <begin position="295"/>
        <end position="317"/>
    </location>
</feature>
<dbReference type="InterPro" id="IPR035906">
    <property type="entry name" value="MetI-like_sf"/>
</dbReference>
<evidence type="ECO:0000259" key="6">
    <source>
        <dbReference type="PROSITE" id="PS50928"/>
    </source>
</evidence>
<accession>Q67SQ9</accession>
<dbReference type="SUPFAM" id="SSF161098">
    <property type="entry name" value="MetI-like"/>
    <property type="match status" value="1"/>
</dbReference>
<keyword evidence="2 5" id="KW-0812">Transmembrane</keyword>
<proteinExistence type="inferred from homology"/>
<dbReference type="CDD" id="cd06261">
    <property type="entry name" value="TM_PBP2"/>
    <property type="match status" value="1"/>
</dbReference>
<keyword evidence="3 5" id="KW-1133">Transmembrane helix</keyword>
<dbReference type="STRING" id="292459.STH299"/>
<dbReference type="InterPro" id="IPR000515">
    <property type="entry name" value="MetI-like"/>
</dbReference>
<organism evidence="7 8">
    <name type="scientific">Symbiobacterium thermophilum (strain DSM 24528 / JCM 14929 / IAM 14863 / T)</name>
    <dbReference type="NCBI Taxonomy" id="292459"/>
    <lineage>
        <taxon>Bacteria</taxon>
        <taxon>Bacillati</taxon>
        <taxon>Bacillota</taxon>
        <taxon>Clostridia</taxon>
        <taxon>Eubacteriales</taxon>
        <taxon>Symbiobacteriaceae</taxon>
        <taxon>Symbiobacterium</taxon>
    </lineage>
</organism>
<feature type="domain" description="ABC transmembrane type-1" evidence="6">
    <location>
        <begin position="98"/>
        <end position="310"/>
    </location>
</feature>
<protein>
    <submittedName>
        <fullName evidence="7">Oligopeptide ABC transporter permease protein</fullName>
    </submittedName>
</protein>
<dbReference type="Pfam" id="PF00528">
    <property type="entry name" value="BPD_transp_1"/>
    <property type="match status" value="1"/>
</dbReference>
<feature type="transmembrane region" description="Helical" evidence="5">
    <location>
        <begin position="245"/>
        <end position="267"/>
    </location>
</feature>
<gene>
    <name evidence="7" type="ordered locus">STH299</name>
</gene>
<dbReference type="HOGENOM" id="CLU_036879_1_0_9"/>
<evidence type="ECO:0000256" key="4">
    <source>
        <dbReference type="ARBA" id="ARBA00023136"/>
    </source>
</evidence>
<comment type="similarity">
    <text evidence="5">Belongs to the binding-protein-dependent transport system permease family.</text>
</comment>
<evidence type="ECO:0000256" key="5">
    <source>
        <dbReference type="RuleBase" id="RU363032"/>
    </source>
</evidence>
<dbReference type="PANTHER" id="PTHR43376">
    <property type="entry name" value="OLIGOPEPTIDE TRANSPORT SYSTEM PERMEASE PROTEIN"/>
    <property type="match status" value="1"/>
</dbReference>
<dbReference type="GO" id="GO:0055085">
    <property type="term" value="P:transmembrane transport"/>
    <property type="evidence" value="ECO:0007669"/>
    <property type="project" value="InterPro"/>
</dbReference>
<keyword evidence="5" id="KW-0813">Transport</keyword>
<evidence type="ECO:0000313" key="7">
    <source>
        <dbReference type="EMBL" id="BAD39284.1"/>
    </source>
</evidence>
<keyword evidence="8" id="KW-1185">Reference proteome</keyword>
<dbReference type="AlphaFoldDB" id="Q67SQ9"/>
<dbReference type="PANTHER" id="PTHR43376:SF1">
    <property type="entry name" value="OLIGOPEPTIDE TRANSPORT SYSTEM PERMEASE PROTEIN"/>
    <property type="match status" value="1"/>
</dbReference>
<dbReference type="EMBL" id="AP006840">
    <property type="protein sequence ID" value="BAD39284.1"/>
    <property type="molecule type" value="Genomic_DNA"/>
</dbReference>
<sequence length="324" mass="36112">MQKLLISLVTILFAIVCMFLVIQNMPGDPVETLAAEIAQTQNLEMDLAYARAKSMLNYDPDIPVLQRLANYLAGVLRGNLGESLSYHKPVTSLMLGALPWTLLVLTISLFLSFAMGVIVGLFIAWKRKRWLNALLNVWQSIFGSIPNYIVAYLLVFLFAVNLGWLPSRGPYSAEVTPGFNGAFIGDVLQHAILPVLSYFLTTVGGWTVSMRANAIGVLSEDYVTYATARGLPQKRILLQYVGRNSILPMITSLAISFGFMFGGSPLIENLFVYPGVGYYLNVAISRRDYPLMQGMYFMMIVVVVLCGLLAEWLYTVLNPRLRER</sequence>
<feature type="transmembrane region" description="Helical" evidence="5">
    <location>
        <begin position="100"/>
        <end position="125"/>
    </location>
</feature>
<comment type="subcellular location">
    <subcellularLocation>
        <location evidence="5">Cell membrane</location>
        <topology evidence="5">Multi-pass membrane protein</topology>
    </subcellularLocation>
    <subcellularLocation>
        <location evidence="1">Membrane</location>
        <topology evidence="1">Multi-pass membrane protein</topology>
    </subcellularLocation>
</comment>
<dbReference type="KEGG" id="sth:STH299"/>
<feature type="transmembrane region" description="Helical" evidence="5">
    <location>
        <begin position="187"/>
        <end position="208"/>
    </location>
</feature>
<evidence type="ECO:0000256" key="3">
    <source>
        <dbReference type="ARBA" id="ARBA00022989"/>
    </source>
</evidence>
<dbReference type="Proteomes" id="UP000000417">
    <property type="component" value="Chromosome"/>
</dbReference>
<dbReference type="Gene3D" id="1.10.3720.10">
    <property type="entry name" value="MetI-like"/>
    <property type="match status" value="1"/>
</dbReference>
<dbReference type="GO" id="GO:0005886">
    <property type="term" value="C:plasma membrane"/>
    <property type="evidence" value="ECO:0007669"/>
    <property type="project" value="UniProtKB-SubCell"/>
</dbReference>
<dbReference type="eggNOG" id="COG0601">
    <property type="taxonomic scope" value="Bacteria"/>
</dbReference>
<evidence type="ECO:0000313" key="8">
    <source>
        <dbReference type="Proteomes" id="UP000000417"/>
    </source>
</evidence>
<reference evidence="7 8" key="1">
    <citation type="journal article" date="2004" name="Nucleic Acids Res.">
        <title>Genome sequence of Symbiobacterium thermophilum, an uncultivable bacterium that depends on microbial commensalism.</title>
        <authorList>
            <person name="Ueda K."/>
            <person name="Yamashita A."/>
            <person name="Ishikawa J."/>
            <person name="Shimada M."/>
            <person name="Watsuji T."/>
            <person name="Morimura K."/>
            <person name="Ikeda H."/>
            <person name="Hattori M."/>
            <person name="Beppu T."/>
        </authorList>
    </citation>
    <scope>NUCLEOTIDE SEQUENCE [LARGE SCALE GENOMIC DNA]</scope>
    <source>
        <strain evidence="8">T / IAM 14863</strain>
    </source>
</reference>
<dbReference type="PROSITE" id="PS50928">
    <property type="entry name" value="ABC_TM1"/>
    <property type="match status" value="1"/>
</dbReference>
<dbReference type="OrthoDB" id="9789439at2"/>
<name>Q67SQ9_SYMTH</name>
<keyword evidence="4 5" id="KW-0472">Membrane</keyword>
<evidence type="ECO:0000256" key="1">
    <source>
        <dbReference type="ARBA" id="ARBA00004141"/>
    </source>
</evidence>
<feature type="transmembrane region" description="Helical" evidence="5">
    <location>
        <begin position="145"/>
        <end position="167"/>
    </location>
</feature>